<protein>
    <submittedName>
        <fullName evidence="1">Uncharacterized protein</fullName>
    </submittedName>
</protein>
<name>A0A1H8ATE2_9BACL</name>
<evidence type="ECO:0000313" key="1">
    <source>
        <dbReference type="EMBL" id="SEM73975.1"/>
    </source>
</evidence>
<accession>A0A1H8ATE2</accession>
<dbReference type="AlphaFoldDB" id="A0A1H8ATE2"/>
<sequence>MNHHSRRKIRFIVVENGETKSREEVEKAFSAKEKVVHLLIETALKD</sequence>
<gene>
    <name evidence="1" type="ORF">SAMN05444955_101341</name>
</gene>
<reference evidence="1 2" key="1">
    <citation type="submission" date="2016-10" db="EMBL/GenBank/DDBJ databases">
        <authorList>
            <person name="de Groot N.N."/>
        </authorList>
    </citation>
    <scope>NUCLEOTIDE SEQUENCE [LARGE SCALE GENOMIC DNA]</scope>
    <source>
        <strain evidence="1 2">DSM 46701</strain>
    </source>
</reference>
<dbReference type="Proteomes" id="UP000199695">
    <property type="component" value="Unassembled WGS sequence"/>
</dbReference>
<evidence type="ECO:0000313" key="2">
    <source>
        <dbReference type="Proteomes" id="UP000199695"/>
    </source>
</evidence>
<dbReference type="RefSeq" id="WP_170839678.1">
    <property type="nucleotide sequence ID" value="NZ_FOCQ01000001.1"/>
</dbReference>
<organism evidence="1 2">
    <name type="scientific">Lihuaxuella thermophila</name>
    <dbReference type="NCBI Taxonomy" id="1173111"/>
    <lineage>
        <taxon>Bacteria</taxon>
        <taxon>Bacillati</taxon>
        <taxon>Bacillota</taxon>
        <taxon>Bacilli</taxon>
        <taxon>Bacillales</taxon>
        <taxon>Thermoactinomycetaceae</taxon>
        <taxon>Lihuaxuella</taxon>
    </lineage>
</organism>
<dbReference type="EMBL" id="FOCQ01000001">
    <property type="protein sequence ID" value="SEM73975.1"/>
    <property type="molecule type" value="Genomic_DNA"/>
</dbReference>
<keyword evidence="2" id="KW-1185">Reference proteome</keyword>
<proteinExistence type="predicted"/>